<reference evidence="2" key="1">
    <citation type="journal article" date="2023" name="Genome Biol. Evol.">
        <title>First Whole Genome Sequence and Flow Cytometry Genome Size Data for the Lichen-Forming Fungus Ramalina farinacea (Ascomycota).</title>
        <authorList>
            <person name="Llewellyn T."/>
            <person name="Mian S."/>
            <person name="Hill R."/>
            <person name="Leitch I.J."/>
            <person name="Gaya E."/>
        </authorList>
    </citation>
    <scope>NUCLEOTIDE SEQUENCE</scope>
    <source>
        <strain evidence="2">LIQ254RAFAR</strain>
    </source>
</reference>
<dbReference type="AlphaFoldDB" id="A0AA43QMI3"/>
<gene>
    <name evidence="2" type="ORF">OHK93_008485</name>
</gene>
<sequence>MKFNTSLSSVLLALAALSQAIPTPDALPDGFEPISSEEVRRRMAEPQGSMAKRTPGGIYLCTGENYSGTCGYAVQPVCGSGQCSTASSIAQHCVILTSPYLRNIGSFGPDSGATVYLSTNGNCNEAVASISNPGSGKFFEYAGGIGHQITSFLVFAS</sequence>
<proteinExistence type="predicted"/>
<keyword evidence="3" id="KW-1185">Reference proteome</keyword>
<feature type="signal peptide" evidence="1">
    <location>
        <begin position="1"/>
        <end position="20"/>
    </location>
</feature>
<keyword evidence="1" id="KW-0732">Signal</keyword>
<dbReference type="EMBL" id="JAPUFD010000009">
    <property type="protein sequence ID" value="MDI1489207.1"/>
    <property type="molecule type" value="Genomic_DNA"/>
</dbReference>
<dbReference type="Proteomes" id="UP001161017">
    <property type="component" value="Unassembled WGS sequence"/>
</dbReference>
<evidence type="ECO:0000256" key="1">
    <source>
        <dbReference type="SAM" id="SignalP"/>
    </source>
</evidence>
<protein>
    <submittedName>
        <fullName evidence="2">Uncharacterized protein</fullName>
    </submittedName>
</protein>
<name>A0AA43QMI3_9LECA</name>
<evidence type="ECO:0000313" key="3">
    <source>
        <dbReference type="Proteomes" id="UP001161017"/>
    </source>
</evidence>
<evidence type="ECO:0000313" key="2">
    <source>
        <dbReference type="EMBL" id="MDI1489207.1"/>
    </source>
</evidence>
<organism evidence="2 3">
    <name type="scientific">Ramalina farinacea</name>
    <dbReference type="NCBI Taxonomy" id="258253"/>
    <lineage>
        <taxon>Eukaryota</taxon>
        <taxon>Fungi</taxon>
        <taxon>Dikarya</taxon>
        <taxon>Ascomycota</taxon>
        <taxon>Pezizomycotina</taxon>
        <taxon>Lecanoromycetes</taxon>
        <taxon>OSLEUM clade</taxon>
        <taxon>Lecanoromycetidae</taxon>
        <taxon>Lecanorales</taxon>
        <taxon>Lecanorineae</taxon>
        <taxon>Ramalinaceae</taxon>
        <taxon>Ramalina</taxon>
    </lineage>
</organism>
<feature type="chain" id="PRO_5041253534" evidence="1">
    <location>
        <begin position="21"/>
        <end position="157"/>
    </location>
</feature>
<accession>A0AA43QMI3</accession>
<comment type="caution">
    <text evidence="2">The sequence shown here is derived from an EMBL/GenBank/DDBJ whole genome shotgun (WGS) entry which is preliminary data.</text>
</comment>